<reference evidence="2" key="1">
    <citation type="submission" date="2011-11" db="EMBL/GenBank/DDBJ databases">
        <title>The Genome Sequence of Fusarium oxysporum PHW808.</title>
        <authorList>
            <consortium name="The Broad Institute Genome Sequencing Platform"/>
            <person name="Ma L.-J."/>
            <person name="Gale L.R."/>
            <person name="Schwartz D.C."/>
            <person name="Zhou S."/>
            <person name="Corby-Kistler H."/>
            <person name="Young S.K."/>
            <person name="Zeng Q."/>
            <person name="Gargeya S."/>
            <person name="Fitzgerald M."/>
            <person name="Haas B."/>
            <person name="Abouelleil A."/>
            <person name="Alvarado L."/>
            <person name="Arachchi H.M."/>
            <person name="Berlin A."/>
            <person name="Brown A."/>
            <person name="Chapman S.B."/>
            <person name="Chen Z."/>
            <person name="Dunbar C."/>
            <person name="Freedman E."/>
            <person name="Gearin G."/>
            <person name="Goldberg J."/>
            <person name="Griggs A."/>
            <person name="Gujja S."/>
            <person name="Heiman D."/>
            <person name="Howarth C."/>
            <person name="Larson L."/>
            <person name="Lui A."/>
            <person name="MacDonald P.J.P."/>
            <person name="Montmayeur A."/>
            <person name="Murphy C."/>
            <person name="Neiman D."/>
            <person name="Pearson M."/>
            <person name="Priest M."/>
            <person name="Roberts A."/>
            <person name="Saif S."/>
            <person name="Shea T."/>
            <person name="Shenoy N."/>
            <person name="Sisk P."/>
            <person name="Stolte C."/>
            <person name="Sykes S."/>
            <person name="Wortman J."/>
            <person name="Nusbaum C."/>
            <person name="Birren B."/>
        </authorList>
    </citation>
    <scope>NUCLEOTIDE SEQUENCE [LARGE SCALE GENOMIC DNA]</scope>
    <source>
        <strain evidence="2">54008</strain>
    </source>
</reference>
<feature type="compositionally biased region" description="Basic and acidic residues" evidence="1">
    <location>
        <begin position="1"/>
        <end position="10"/>
    </location>
</feature>
<gene>
    <name evidence="2" type="ORF">FOPG_16201</name>
</gene>
<accession>X0GWC1</accession>
<dbReference type="EMBL" id="JH658953">
    <property type="protein sequence ID" value="EXL67683.1"/>
    <property type="molecule type" value="Genomic_DNA"/>
</dbReference>
<organism evidence="2">
    <name type="scientific">Fusarium oxysporum f. sp. conglutinans race 2 54008</name>
    <dbReference type="NCBI Taxonomy" id="1089457"/>
    <lineage>
        <taxon>Eukaryota</taxon>
        <taxon>Fungi</taxon>
        <taxon>Dikarya</taxon>
        <taxon>Ascomycota</taxon>
        <taxon>Pezizomycotina</taxon>
        <taxon>Sordariomycetes</taxon>
        <taxon>Hypocreomycetidae</taxon>
        <taxon>Hypocreales</taxon>
        <taxon>Nectriaceae</taxon>
        <taxon>Fusarium</taxon>
        <taxon>Fusarium oxysporum species complex</taxon>
    </lineage>
</organism>
<feature type="region of interest" description="Disordered" evidence="1">
    <location>
        <begin position="1"/>
        <end position="30"/>
    </location>
</feature>
<evidence type="ECO:0000256" key="1">
    <source>
        <dbReference type="SAM" id="MobiDB-lite"/>
    </source>
</evidence>
<reference evidence="2" key="2">
    <citation type="submission" date="2012-05" db="EMBL/GenBank/DDBJ databases">
        <title>The Genome Annotation of Fusarium oxysporum PHW808.</title>
        <authorList>
            <consortium name="The Broad Institute Genomics Platform"/>
            <person name="Ma L.-J."/>
            <person name="Corby-Kistler H."/>
            <person name="Broz K."/>
            <person name="Gale L.R."/>
            <person name="Jonkers W."/>
            <person name="O'Donnell K."/>
            <person name="Ploetz R."/>
            <person name="Steinberg C."/>
            <person name="Schwartz D.C."/>
            <person name="VanEtten H."/>
            <person name="Zhou S."/>
            <person name="Young S.K."/>
            <person name="Zeng Q."/>
            <person name="Gargeya S."/>
            <person name="Fitzgerald M."/>
            <person name="Abouelleil A."/>
            <person name="Alvarado L."/>
            <person name="Chapman S.B."/>
            <person name="Gainer-Dewar J."/>
            <person name="Goldberg J."/>
            <person name="Griggs A."/>
            <person name="Gujja S."/>
            <person name="Hansen M."/>
            <person name="Howarth C."/>
            <person name="Imamovic A."/>
            <person name="Ireland A."/>
            <person name="Larimer J."/>
            <person name="McCowan C."/>
            <person name="Murphy C."/>
            <person name="Pearson M."/>
            <person name="Poon T.W."/>
            <person name="Priest M."/>
            <person name="Roberts A."/>
            <person name="Saif S."/>
            <person name="Shea T."/>
            <person name="Sykes S."/>
            <person name="Wortman J."/>
            <person name="Nusbaum C."/>
            <person name="Birren B."/>
        </authorList>
    </citation>
    <scope>NUCLEOTIDE SEQUENCE</scope>
    <source>
        <strain evidence="2">54008</strain>
    </source>
</reference>
<feature type="compositionally biased region" description="Polar residues" evidence="1">
    <location>
        <begin position="11"/>
        <end position="30"/>
    </location>
</feature>
<dbReference type="Proteomes" id="UP000030676">
    <property type="component" value="Unassembled WGS sequence"/>
</dbReference>
<dbReference type="HOGENOM" id="CLU_2922725_0_0_1"/>
<name>X0GWC1_FUSOX</name>
<dbReference type="AlphaFoldDB" id="X0GWC1"/>
<sequence length="61" mass="6211">MAPGHRDDSNTRTVLTSPKNNSTVSNGGSTTAITGFPILRASPIPLGLNTAKSGTGKESDI</sequence>
<evidence type="ECO:0000313" key="2">
    <source>
        <dbReference type="EMBL" id="EXL67683.1"/>
    </source>
</evidence>
<proteinExistence type="predicted"/>
<protein>
    <submittedName>
        <fullName evidence="2">Uncharacterized protein</fullName>
    </submittedName>
</protein>